<accession>A0A6N7XH93</accession>
<dbReference type="NCBIfam" id="TIGR00350">
    <property type="entry name" value="lytR_cpsA_psr"/>
    <property type="match status" value="1"/>
</dbReference>
<dbReference type="EMBL" id="VUNE01000004">
    <property type="protein sequence ID" value="MST62973.1"/>
    <property type="molecule type" value="Genomic_DNA"/>
</dbReference>
<feature type="transmembrane region" description="Helical" evidence="2">
    <location>
        <begin position="46"/>
        <end position="62"/>
    </location>
</feature>
<gene>
    <name evidence="4" type="ORF">FYJ71_08310</name>
</gene>
<keyword evidence="5" id="KW-1185">Reference proteome</keyword>
<feature type="domain" description="Cell envelope-related transcriptional attenuator" evidence="3">
    <location>
        <begin position="136"/>
        <end position="281"/>
    </location>
</feature>
<feature type="transmembrane region" description="Helical" evidence="2">
    <location>
        <begin position="12"/>
        <end position="34"/>
    </location>
</feature>
<evidence type="ECO:0000256" key="1">
    <source>
        <dbReference type="ARBA" id="ARBA00006068"/>
    </source>
</evidence>
<evidence type="ECO:0000313" key="4">
    <source>
        <dbReference type="EMBL" id="MST62973.1"/>
    </source>
</evidence>
<reference evidence="4 5" key="1">
    <citation type="submission" date="2019-08" db="EMBL/GenBank/DDBJ databases">
        <title>In-depth cultivation of the pig gut microbiome towards novel bacterial diversity and tailored functional studies.</title>
        <authorList>
            <person name="Wylensek D."/>
            <person name="Hitch T.C.A."/>
            <person name="Clavel T."/>
        </authorList>
    </citation>
    <scope>NUCLEOTIDE SEQUENCE [LARGE SCALE GENOMIC DNA]</scope>
    <source>
        <strain evidence="4 5">WCA-SAB-591-4A-A</strain>
    </source>
</reference>
<dbReference type="Proteomes" id="UP000440713">
    <property type="component" value="Unassembled WGS sequence"/>
</dbReference>
<dbReference type="InterPro" id="IPR050922">
    <property type="entry name" value="LytR/CpsA/Psr_CW_biosynth"/>
</dbReference>
<name>A0A6N7XH93_9FIRM</name>
<feature type="transmembrane region" description="Helical" evidence="2">
    <location>
        <begin position="69"/>
        <end position="89"/>
    </location>
</feature>
<organism evidence="4 5">
    <name type="scientific">Peptostreptococcus porci</name>
    <dbReference type="NCBI Taxonomy" id="2652282"/>
    <lineage>
        <taxon>Bacteria</taxon>
        <taxon>Bacillati</taxon>
        <taxon>Bacillota</taxon>
        <taxon>Clostridia</taxon>
        <taxon>Peptostreptococcales</taxon>
        <taxon>Peptostreptococcaceae</taxon>
        <taxon>Peptostreptococcus</taxon>
    </lineage>
</organism>
<dbReference type="AlphaFoldDB" id="A0A6N7XH93"/>
<comment type="caution">
    <text evidence="4">The sequence shown here is derived from an EMBL/GenBank/DDBJ whole genome shotgun (WGS) entry which is preliminary data.</text>
</comment>
<dbReference type="PANTHER" id="PTHR33392">
    <property type="entry name" value="POLYISOPRENYL-TEICHOIC ACID--PEPTIDOGLYCAN TEICHOIC ACID TRANSFERASE TAGU"/>
    <property type="match status" value="1"/>
</dbReference>
<keyword evidence="2" id="KW-1133">Transmembrane helix</keyword>
<evidence type="ECO:0000313" key="5">
    <source>
        <dbReference type="Proteomes" id="UP000440713"/>
    </source>
</evidence>
<dbReference type="Gene3D" id="3.40.630.190">
    <property type="entry name" value="LCP protein"/>
    <property type="match status" value="1"/>
</dbReference>
<dbReference type="RefSeq" id="WP_154538445.1">
    <property type="nucleotide sequence ID" value="NZ_VUNE01000004.1"/>
</dbReference>
<dbReference type="PANTHER" id="PTHR33392:SF6">
    <property type="entry name" value="POLYISOPRENYL-TEICHOIC ACID--PEPTIDOGLYCAN TEICHOIC ACID TRANSFERASE TAGU"/>
    <property type="match status" value="1"/>
</dbReference>
<proteinExistence type="inferred from homology"/>
<keyword evidence="2" id="KW-0472">Membrane</keyword>
<evidence type="ECO:0000256" key="2">
    <source>
        <dbReference type="SAM" id="Phobius"/>
    </source>
</evidence>
<dbReference type="InterPro" id="IPR004474">
    <property type="entry name" value="LytR_CpsA_psr"/>
</dbReference>
<dbReference type="Pfam" id="PF03816">
    <property type="entry name" value="LytR_cpsA_psr"/>
    <property type="match status" value="1"/>
</dbReference>
<evidence type="ECO:0000259" key="3">
    <source>
        <dbReference type="Pfam" id="PF03816"/>
    </source>
</evidence>
<protein>
    <submittedName>
        <fullName evidence="4">LytR family transcriptional regulator</fullName>
    </submittedName>
</protein>
<keyword evidence="2" id="KW-0812">Transmembrane</keyword>
<comment type="similarity">
    <text evidence="1">Belongs to the LytR/CpsA/Psr (LCP) family.</text>
</comment>
<sequence length="378" mass="42900">MLFKINKKNYADVLYLVVFALNIISLIYMAMTILNNGLLGERYRNMYFAIMIFLEIIFLVSIRWKIPKIISMFFMVVIIISHLVIAKYLNDSLKSLEIMNRKSESAISVKDKDSGGSYNIYLSGIDTEGNISNVSRSDVNLILNINANKKSAVIVSIPRDSYVRISGGGKNEYDKLTHSGIYGIDSSISTVENIIDQEIDYYFRVNFSSFVKLIDLIGGIDVYNKEDFTSRHGKYHFSKGIVHLDGKKALGFARERYSLSNGDLDRGRNHEIIVEAVLKKLVSLKSIGDYGKILKVMEDSIQTNMPKDKMIELFNYQLNHDGDWKFELLDIKGAGKSGLKSFAMPDSKLFMYVLDESSLKAVQNRLKENYSNAGINQN</sequence>